<gene>
    <name evidence="1" type="ORF">BAE44_0026171</name>
</gene>
<comment type="caution">
    <text evidence="1">The sequence shown here is derived from an EMBL/GenBank/DDBJ whole genome shotgun (WGS) entry which is preliminary data.</text>
</comment>
<reference evidence="1 2" key="1">
    <citation type="submission" date="2016-09" db="EMBL/GenBank/DDBJ databases">
        <title>The draft genome of Dichanthelium oligosanthes: A C3 panicoid grass species.</title>
        <authorList>
            <person name="Studer A.J."/>
            <person name="Schnable J.C."/>
            <person name="Brutnell T.P."/>
        </authorList>
    </citation>
    <scope>NUCLEOTIDE SEQUENCE [LARGE SCALE GENOMIC DNA]</scope>
    <source>
        <strain evidence="2">cv. Kellogg 1175</strain>
        <tissue evidence="1">Leaf</tissue>
    </source>
</reference>
<organism evidence="1 2">
    <name type="scientific">Dichanthelium oligosanthes</name>
    <dbReference type="NCBI Taxonomy" id="888268"/>
    <lineage>
        <taxon>Eukaryota</taxon>
        <taxon>Viridiplantae</taxon>
        <taxon>Streptophyta</taxon>
        <taxon>Embryophyta</taxon>
        <taxon>Tracheophyta</taxon>
        <taxon>Spermatophyta</taxon>
        <taxon>Magnoliopsida</taxon>
        <taxon>Liliopsida</taxon>
        <taxon>Poales</taxon>
        <taxon>Poaceae</taxon>
        <taxon>PACMAD clade</taxon>
        <taxon>Panicoideae</taxon>
        <taxon>Panicodae</taxon>
        <taxon>Paniceae</taxon>
        <taxon>Dichantheliinae</taxon>
        <taxon>Dichanthelium</taxon>
    </lineage>
</organism>
<dbReference type="Proteomes" id="UP000095767">
    <property type="component" value="Unassembled WGS sequence"/>
</dbReference>
<protein>
    <submittedName>
        <fullName evidence="1">Uncharacterized protein</fullName>
    </submittedName>
</protein>
<evidence type="ECO:0000313" key="2">
    <source>
        <dbReference type="Proteomes" id="UP000095767"/>
    </source>
</evidence>
<keyword evidence="2" id="KW-1185">Reference proteome</keyword>
<name>A0A1E5UIV0_9POAL</name>
<evidence type="ECO:0000313" key="1">
    <source>
        <dbReference type="EMBL" id="OEL12812.1"/>
    </source>
</evidence>
<sequence length="81" mass="9471">MFSFIHGLLPAFYCKVRQDNMHGSLVNYIFCFIHHFPSLADCPMANLIILSSLYFFLKKKSILPPRLSWNALNLLLKRMHS</sequence>
<proteinExistence type="predicted"/>
<dbReference type="EMBL" id="LWDX02075720">
    <property type="protein sequence ID" value="OEL12812.1"/>
    <property type="molecule type" value="Genomic_DNA"/>
</dbReference>
<dbReference type="AlphaFoldDB" id="A0A1E5UIV0"/>
<accession>A0A1E5UIV0</accession>